<dbReference type="VEuPathDB" id="FungiDB:ASPWEDRAFT_163175"/>
<keyword evidence="2" id="KW-0560">Oxidoreductase</keyword>
<dbReference type="InterPro" id="IPR002347">
    <property type="entry name" value="SDR_fam"/>
</dbReference>
<keyword evidence="5" id="KW-1185">Reference proteome</keyword>
<dbReference type="PRINTS" id="PR00080">
    <property type="entry name" value="SDRFAMILY"/>
</dbReference>
<evidence type="ECO:0000256" key="1">
    <source>
        <dbReference type="ARBA" id="ARBA00006484"/>
    </source>
</evidence>
<accession>A0A1L9R8R0</accession>
<dbReference type="PANTHER" id="PTHR44169:SF6">
    <property type="entry name" value="NADPH-DEPENDENT 1-ACYLDIHYDROXYACETONE PHOSPHATE REDUCTASE"/>
    <property type="match status" value="1"/>
</dbReference>
<sequence length="274" mass="29581">MAKKTVLITGCSEGGIGAALALAFHERNCHVFATLRNPAKAGDLARDGIEILTLEVTSPESIAKCMEVVKERTGGKLDILVNNAGVPFLMPLLDVPIDEAKKIYDTNIWGMLGVTQAFAPLLIEAKGVVLNICSVAGVIPLAWQGIYHSSKAAQTSMSETLRIELEPLGVRVVTGMVGEVRSQIYSKPTFALPSNSQYKSAGDAIANHVTGVHAQFEERDITARNLVEDVLGGQTGQVWRGGRAGTVKYTTWLLPKWFVEYVSHRGRGVDQVKP</sequence>
<dbReference type="Pfam" id="PF00106">
    <property type="entry name" value="adh_short"/>
    <property type="match status" value="1"/>
</dbReference>
<dbReference type="InterPro" id="IPR036291">
    <property type="entry name" value="NAD(P)-bd_dom_sf"/>
</dbReference>
<dbReference type="PANTHER" id="PTHR44169">
    <property type="entry name" value="NADPH-DEPENDENT 1-ACYLDIHYDROXYACETONE PHOSPHATE REDUCTASE"/>
    <property type="match status" value="1"/>
</dbReference>
<dbReference type="RefSeq" id="XP_040684950.1">
    <property type="nucleotide sequence ID" value="XM_040829842.1"/>
</dbReference>
<dbReference type="GO" id="GO:0004806">
    <property type="term" value="F:triacylglycerol lipase activity"/>
    <property type="evidence" value="ECO:0007669"/>
    <property type="project" value="TreeGrafter"/>
</dbReference>
<dbReference type="STRING" id="1073089.A0A1L9R8R0"/>
<dbReference type="GO" id="GO:0019433">
    <property type="term" value="P:triglyceride catabolic process"/>
    <property type="evidence" value="ECO:0007669"/>
    <property type="project" value="TreeGrafter"/>
</dbReference>
<dbReference type="GO" id="GO:0005811">
    <property type="term" value="C:lipid droplet"/>
    <property type="evidence" value="ECO:0007669"/>
    <property type="project" value="TreeGrafter"/>
</dbReference>
<dbReference type="EMBL" id="KV878216">
    <property type="protein sequence ID" value="OJJ31273.1"/>
    <property type="molecule type" value="Genomic_DNA"/>
</dbReference>
<dbReference type="PRINTS" id="PR00081">
    <property type="entry name" value="GDHRDH"/>
</dbReference>
<protein>
    <submittedName>
        <fullName evidence="4">Uncharacterized protein</fullName>
    </submittedName>
</protein>
<name>A0A1L9R8R0_ASPWE</name>
<dbReference type="Proteomes" id="UP000184383">
    <property type="component" value="Unassembled WGS sequence"/>
</dbReference>
<evidence type="ECO:0000313" key="4">
    <source>
        <dbReference type="EMBL" id="OJJ31273.1"/>
    </source>
</evidence>
<dbReference type="GO" id="GO:0006654">
    <property type="term" value="P:phosphatidic acid biosynthetic process"/>
    <property type="evidence" value="ECO:0007669"/>
    <property type="project" value="TreeGrafter"/>
</dbReference>
<evidence type="ECO:0000313" key="5">
    <source>
        <dbReference type="Proteomes" id="UP000184383"/>
    </source>
</evidence>
<dbReference type="AlphaFoldDB" id="A0A1L9R8R0"/>
<dbReference type="SUPFAM" id="SSF51735">
    <property type="entry name" value="NAD(P)-binding Rossmann-fold domains"/>
    <property type="match status" value="1"/>
</dbReference>
<organism evidence="4 5">
    <name type="scientific">Aspergillus wentii DTO 134E9</name>
    <dbReference type="NCBI Taxonomy" id="1073089"/>
    <lineage>
        <taxon>Eukaryota</taxon>
        <taxon>Fungi</taxon>
        <taxon>Dikarya</taxon>
        <taxon>Ascomycota</taxon>
        <taxon>Pezizomycotina</taxon>
        <taxon>Eurotiomycetes</taxon>
        <taxon>Eurotiomycetidae</taxon>
        <taxon>Eurotiales</taxon>
        <taxon>Aspergillaceae</taxon>
        <taxon>Aspergillus</taxon>
        <taxon>Aspergillus subgen. Cremei</taxon>
    </lineage>
</organism>
<proteinExistence type="inferred from homology"/>
<dbReference type="Gene3D" id="3.40.50.720">
    <property type="entry name" value="NAD(P)-binding Rossmann-like Domain"/>
    <property type="match status" value="1"/>
</dbReference>
<evidence type="ECO:0000256" key="3">
    <source>
        <dbReference type="RuleBase" id="RU000363"/>
    </source>
</evidence>
<comment type="similarity">
    <text evidence="1 3">Belongs to the short-chain dehydrogenases/reductases (SDR) family.</text>
</comment>
<dbReference type="GO" id="GO:0000140">
    <property type="term" value="F:acylglycerone-phosphate reductase (NADP+) activity"/>
    <property type="evidence" value="ECO:0007669"/>
    <property type="project" value="TreeGrafter"/>
</dbReference>
<dbReference type="GO" id="GO:0005783">
    <property type="term" value="C:endoplasmic reticulum"/>
    <property type="evidence" value="ECO:0007669"/>
    <property type="project" value="TreeGrafter"/>
</dbReference>
<reference evidence="5" key="1">
    <citation type="journal article" date="2017" name="Genome Biol.">
        <title>Comparative genomics reveals high biological diversity and specific adaptations in the industrially and medically important fungal genus Aspergillus.</title>
        <authorList>
            <person name="de Vries R.P."/>
            <person name="Riley R."/>
            <person name="Wiebenga A."/>
            <person name="Aguilar-Osorio G."/>
            <person name="Amillis S."/>
            <person name="Uchima C.A."/>
            <person name="Anderluh G."/>
            <person name="Asadollahi M."/>
            <person name="Askin M."/>
            <person name="Barry K."/>
            <person name="Battaglia E."/>
            <person name="Bayram O."/>
            <person name="Benocci T."/>
            <person name="Braus-Stromeyer S.A."/>
            <person name="Caldana C."/>
            <person name="Canovas D."/>
            <person name="Cerqueira G.C."/>
            <person name="Chen F."/>
            <person name="Chen W."/>
            <person name="Choi C."/>
            <person name="Clum A."/>
            <person name="Dos Santos R.A."/>
            <person name="Damasio A.R."/>
            <person name="Diallinas G."/>
            <person name="Emri T."/>
            <person name="Fekete E."/>
            <person name="Flipphi M."/>
            <person name="Freyberg S."/>
            <person name="Gallo A."/>
            <person name="Gournas C."/>
            <person name="Habgood R."/>
            <person name="Hainaut M."/>
            <person name="Harispe M.L."/>
            <person name="Henrissat B."/>
            <person name="Hilden K.S."/>
            <person name="Hope R."/>
            <person name="Hossain A."/>
            <person name="Karabika E."/>
            <person name="Karaffa L."/>
            <person name="Karanyi Z."/>
            <person name="Krasevec N."/>
            <person name="Kuo A."/>
            <person name="Kusch H."/>
            <person name="LaButti K."/>
            <person name="Lagendijk E.L."/>
            <person name="Lapidus A."/>
            <person name="Levasseur A."/>
            <person name="Lindquist E."/>
            <person name="Lipzen A."/>
            <person name="Logrieco A.F."/>
            <person name="MacCabe A."/>
            <person name="Maekelae M.R."/>
            <person name="Malavazi I."/>
            <person name="Melin P."/>
            <person name="Meyer V."/>
            <person name="Mielnichuk N."/>
            <person name="Miskei M."/>
            <person name="Molnar A.P."/>
            <person name="Mule G."/>
            <person name="Ngan C.Y."/>
            <person name="Orejas M."/>
            <person name="Orosz E."/>
            <person name="Ouedraogo J.P."/>
            <person name="Overkamp K.M."/>
            <person name="Park H.-S."/>
            <person name="Perrone G."/>
            <person name="Piumi F."/>
            <person name="Punt P.J."/>
            <person name="Ram A.F."/>
            <person name="Ramon A."/>
            <person name="Rauscher S."/>
            <person name="Record E."/>
            <person name="Riano-Pachon D.M."/>
            <person name="Robert V."/>
            <person name="Roehrig J."/>
            <person name="Ruller R."/>
            <person name="Salamov A."/>
            <person name="Salih N.S."/>
            <person name="Samson R.A."/>
            <person name="Sandor E."/>
            <person name="Sanguinetti M."/>
            <person name="Schuetze T."/>
            <person name="Sepcic K."/>
            <person name="Shelest E."/>
            <person name="Sherlock G."/>
            <person name="Sophianopoulou V."/>
            <person name="Squina F.M."/>
            <person name="Sun H."/>
            <person name="Susca A."/>
            <person name="Todd R.B."/>
            <person name="Tsang A."/>
            <person name="Unkles S.E."/>
            <person name="van de Wiele N."/>
            <person name="van Rossen-Uffink D."/>
            <person name="Oliveira J.V."/>
            <person name="Vesth T.C."/>
            <person name="Visser J."/>
            <person name="Yu J.-H."/>
            <person name="Zhou M."/>
            <person name="Andersen M.R."/>
            <person name="Archer D.B."/>
            <person name="Baker S.E."/>
            <person name="Benoit I."/>
            <person name="Brakhage A.A."/>
            <person name="Braus G.H."/>
            <person name="Fischer R."/>
            <person name="Frisvad J.C."/>
            <person name="Goldman G.H."/>
            <person name="Houbraken J."/>
            <person name="Oakley B."/>
            <person name="Pocsi I."/>
            <person name="Scazzocchio C."/>
            <person name="Seiboth B."/>
            <person name="vanKuyk P.A."/>
            <person name="Wortman J."/>
            <person name="Dyer P.S."/>
            <person name="Grigoriev I.V."/>
        </authorList>
    </citation>
    <scope>NUCLEOTIDE SEQUENCE [LARGE SCALE GENOMIC DNA]</scope>
    <source>
        <strain evidence="5">DTO 134E9</strain>
    </source>
</reference>
<evidence type="ECO:0000256" key="2">
    <source>
        <dbReference type="ARBA" id="ARBA00023002"/>
    </source>
</evidence>
<dbReference type="GeneID" id="63745690"/>
<dbReference type="OrthoDB" id="2102561at2759"/>
<gene>
    <name evidence="4" type="ORF">ASPWEDRAFT_163175</name>
</gene>